<reference evidence="2" key="2">
    <citation type="submission" date="2019-12" db="EMBL/GenBank/DDBJ databases">
        <authorList>
            <person name="Studholme D.J."/>
            <person name="Sarris P."/>
        </authorList>
    </citation>
    <scope>NUCLEOTIDE SEQUENCE</scope>
    <source>
        <strain evidence="2">PFS-1207/04</strain>
        <tissue evidence="2">Leaf</tissue>
    </source>
</reference>
<accession>A0A8S9GNY8</accession>
<dbReference type="Proteomes" id="UP000266723">
    <property type="component" value="Unassembled WGS sequence"/>
</dbReference>
<dbReference type="EMBL" id="QGKV02000297">
    <property type="protein sequence ID" value="KAF3604923.1"/>
    <property type="molecule type" value="Genomic_DNA"/>
</dbReference>
<reference evidence="1" key="1">
    <citation type="submission" date="2019-12" db="EMBL/GenBank/DDBJ databases">
        <title>Genome sequencing and annotation of Brassica cretica.</title>
        <authorList>
            <person name="Studholme D.J."/>
            <person name="Sarris P.F."/>
        </authorList>
    </citation>
    <scope>NUCLEOTIDE SEQUENCE</scope>
    <source>
        <strain evidence="1">PFS-102/07</strain>
        <tissue evidence="1">Leaf</tissue>
    </source>
</reference>
<gene>
    <name evidence="2" type="ORF">DY000_02050036</name>
    <name evidence="1" type="ORF">F2Q70_00023042</name>
</gene>
<dbReference type="OrthoDB" id="10566992at2759"/>
<dbReference type="AlphaFoldDB" id="A0A8S9GNY8"/>
<sequence>MSTTLDNGSRINLKGSIGVGIILPFDPFLGSWNQFERWTSYWLRAAHHRRTGHSDPSVHLITSCSMVRALKNFYATKSKELWNKGLPSC</sequence>
<proteinExistence type="predicted"/>
<keyword evidence="3" id="KW-1185">Reference proteome</keyword>
<evidence type="ECO:0000313" key="3">
    <source>
        <dbReference type="Proteomes" id="UP000266723"/>
    </source>
</evidence>
<name>A0A8S9GNY8_BRACR</name>
<dbReference type="EMBL" id="QGKY02001925">
    <property type="protein sequence ID" value="KAF2546066.1"/>
    <property type="molecule type" value="Genomic_DNA"/>
</dbReference>
<organism evidence="1">
    <name type="scientific">Brassica cretica</name>
    <name type="common">Mustard</name>
    <dbReference type="NCBI Taxonomy" id="69181"/>
    <lineage>
        <taxon>Eukaryota</taxon>
        <taxon>Viridiplantae</taxon>
        <taxon>Streptophyta</taxon>
        <taxon>Embryophyta</taxon>
        <taxon>Tracheophyta</taxon>
        <taxon>Spermatophyta</taxon>
        <taxon>Magnoliopsida</taxon>
        <taxon>eudicotyledons</taxon>
        <taxon>Gunneridae</taxon>
        <taxon>Pentapetalae</taxon>
        <taxon>rosids</taxon>
        <taxon>malvids</taxon>
        <taxon>Brassicales</taxon>
        <taxon>Brassicaceae</taxon>
        <taxon>Brassiceae</taxon>
        <taxon>Brassica</taxon>
    </lineage>
</organism>
<reference evidence="2 3" key="3">
    <citation type="journal article" date="2020" name="BMC Genomics">
        <title>Intraspecific diversification of the crop wild relative Brassica cretica Lam. using demographic model selection.</title>
        <authorList>
            <person name="Kioukis A."/>
            <person name="Michalopoulou V.A."/>
            <person name="Briers L."/>
            <person name="Pirintsos S."/>
            <person name="Studholme D.J."/>
            <person name="Pavlidis P."/>
            <person name="Sarris P.F."/>
        </authorList>
    </citation>
    <scope>NUCLEOTIDE SEQUENCE [LARGE SCALE GENOMIC DNA]</scope>
    <source>
        <strain evidence="3">cv. PFS-1207/04</strain>
        <strain evidence="2">PFS-1207/04</strain>
    </source>
</reference>
<comment type="caution">
    <text evidence="1">The sequence shown here is derived from an EMBL/GenBank/DDBJ whole genome shotgun (WGS) entry which is preliminary data.</text>
</comment>
<evidence type="ECO:0000313" key="2">
    <source>
        <dbReference type="EMBL" id="KAF3604923.1"/>
    </source>
</evidence>
<protein>
    <submittedName>
        <fullName evidence="1">Uncharacterized protein</fullName>
    </submittedName>
</protein>
<evidence type="ECO:0000313" key="1">
    <source>
        <dbReference type="EMBL" id="KAF2546066.1"/>
    </source>
</evidence>